<accession>A0A9W3DD73</accession>
<name>A0A9W3DD73_RAPSA</name>
<proteinExistence type="predicted"/>
<dbReference type="AlphaFoldDB" id="A0A9W3DD73"/>
<dbReference type="GeneID" id="108847686"/>
<keyword evidence="1" id="KW-1185">Reference proteome</keyword>
<reference evidence="2" key="2">
    <citation type="submission" date="2025-08" db="UniProtKB">
        <authorList>
            <consortium name="RefSeq"/>
        </authorList>
    </citation>
    <scope>IDENTIFICATION</scope>
    <source>
        <tissue evidence="2">Leaf</tissue>
    </source>
</reference>
<evidence type="ECO:0000313" key="1">
    <source>
        <dbReference type="Proteomes" id="UP000504610"/>
    </source>
</evidence>
<gene>
    <name evidence="2" type="primary">LOC108847686</name>
</gene>
<reference evidence="1" key="1">
    <citation type="journal article" date="2019" name="Database">
        <title>The radish genome database (RadishGD): an integrated information resource for radish genomics.</title>
        <authorList>
            <person name="Yu H.J."/>
            <person name="Baek S."/>
            <person name="Lee Y.J."/>
            <person name="Cho A."/>
            <person name="Mun J.H."/>
        </authorList>
    </citation>
    <scope>NUCLEOTIDE SEQUENCE [LARGE SCALE GENOMIC DNA]</scope>
    <source>
        <strain evidence="1">cv. WK10039</strain>
    </source>
</reference>
<dbReference type="KEGG" id="rsz:108847686"/>
<dbReference type="Proteomes" id="UP000504610">
    <property type="component" value="Chromosome 3"/>
</dbReference>
<sequence>MLKIQRLLLYSVEDIIMAALHGLGFQVAATGGGNVSAKISICCLRKDTLFDEHFTRIINPKEHQSFRICSHGNVARFCYLCLQVMSFCFLRTQLLAEVGFGCFERGSSVSAF</sequence>
<evidence type="ECO:0000313" key="2">
    <source>
        <dbReference type="RefSeq" id="XP_056861677.1"/>
    </source>
</evidence>
<organism evidence="1 2">
    <name type="scientific">Raphanus sativus</name>
    <name type="common">Radish</name>
    <name type="synonym">Raphanus raphanistrum var. sativus</name>
    <dbReference type="NCBI Taxonomy" id="3726"/>
    <lineage>
        <taxon>Eukaryota</taxon>
        <taxon>Viridiplantae</taxon>
        <taxon>Streptophyta</taxon>
        <taxon>Embryophyta</taxon>
        <taxon>Tracheophyta</taxon>
        <taxon>Spermatophyta</taxon>
        <taxon>Magnoliopsida</taxon>
        <taxon>eudicotyledons</taxon>
        <taxon>Gunneridae</taxon>
        <taxon>Pentapetalae</taxon>
        <taxon>rosids</taxon>
        <taxon>malvids</taxon>
        <taxon>Brassicales</taxon>
        <taxon>Brassicaceae</taxon>
        <taxon>Brassiceae</taxon>
        <taxon>Raphanus</taxon>
    </lineage>
</organism>
<dbReference type="RefSeq" id="XP_056861677.1">
    <property type="nucleotide sequence ID" value="XM_057005697.1"/>
</dbReference>
<protein>
    <submittedName>
        <fullName evidence="2">Uncharacterized protein LOC108847686</fullName>
    </submittedName>
</protein>